<keyword evidence="4" id="KW-0808">Transferase</keyword>
<keyword evidence="2" id="KW-0812">Transmembrane</keyword>
<feature type="transmembrane region" description="Helical" evidence="2">
    <location>
        <begin position="128"/>
        <end position="147"/>
    </location>
</feature>
<keyword evidence="4" id="KW-0489">Methyltransferase</keyword>
<dbReference type="AlphaFoldDB" id="A0A9P7RJC2"/>
<dbReference type="GO" id="GO:0005741">
    <property type="term" value="C:mitochondrial outer membrane"/>
    <property type="evidence" value="ECO:0007669"/>
    <property type="project" value="TreeGrafter"/>
</dbReference>
<dbReference type="GO" id="GO:0008168">
    <property type="term" value="F:methyltransferase activity"/>
    <property type="evidence" value="ECO:0007669"/>
    <property type="project" value="UniProtKB-KW"/>
</dbReference>
<proteinExistence type="predicted"/>
<evidence type="ECO:0000259" key="3">
    <source>
        <dbReference type="Pfam" id="PF07950"/>
    </source>
</evidence>
<protein>
    <submittedName>
        <fullName evidence="4">Dimethylguanosine tRNA methyltransferase</fullName>
    </submittedName>
</protein>
<dbReference type="InterPro" id="IPR039960">
    <property type="entry name" value="MCP1"/>
</dbReference>
<evidence type="ECO:0000313" key="4">
    <source>
        <dbReference type="EMBL" id="KAG7058050.1"/>
    </source>
</evidence>
<dbReference type="GO" id="GO:0007005">
    <property type="term" value="P:mitochondrion organization"/>
    <property type="evidence" value="ECO:0007669"/>
    <property type="project" value="TreeGrafter"/>
</dbReference>
<gene>
    <name evidence="4" type="ORF">JMJ77_005429</name>
</gene>
<evidence type="ECO:0000256" key="2">
    <source>
        <dbReference type="SAM" id="Phobius"/>
    </source>
</evidence>
<name>A0A9P7RJC2_9PEZI</name>
<feature type="transmembrane region" description="Helical" evidence="2">
    <location>
        <begin position="242"/>
        <end position="264"/>
    </location>
</feature>
<accession>A0A9P7RJC2</accession>
<feature type="transmembrane region" description="Helical" evidence="2">
    <location>
        <begin position="83"/>
        <end position="103"/>
    </location>
</feature>
<feature type="transmembrane region" description="Helical" evidence="2">
    <location>
        <begin position="193"/>
        <end position="213"/>
    </location>
</feature>
<dbReference type="InterPro" id="IPR012472">
    <property type="entry name" value="MCP1_TM"/>
</dbReference>
<dbReference type="Pfam" id="PF07950">
    <property type="entry name" value="MCP1_TM"/>
    <property type="match status" value="1"/>
</dbReference>
<comment type="caution">
    <text evidence="4">The sequence shown here is derived from an EMBL/GenBank/DDBJ whole genome shotgun (WGS) entry which is preliminary data.</text>
</comment>
<feature type="domain" description="Mitochondrial adapter protein MCP1 transmembrane" evidence="3">
    <location>
        <begin position="206"/>
        <end position="322"/>
    </location>
</feature>
<organism evidence="4 5">
    <name type="scientific">Colletotrichum scovillei</name>
    <dbReference type="NCBI Taxonomy" id="1209932"/>
    <lineage>
        <taxon>Eukaryota</taxon>
        <taxon>Fungi</taxon>
        <taxon>Dikarya</taxon>
        <taxon>Ascomycota</taxon>
        <taxon>Pezizomycotina</taxon>
        <taxon>Sordariomycetes</taxon>
        <taxon>Hypocreomycetidae</taxon>
        <taxon>Glomerellales</taxon>
        <taxon>Glomerellaceae</taxon>
        <taxon>Colletotrichum</taxon>
        <taxon>Colletotrichum acutatum species complex</taxon>
    </lineage>
</organism>
<dbReference type="PANTHER" id="PTHR38409">
    <property type="entry name" value="MDM10-COMPLEMENTING PROTEIN 1"/>
    <property type="match status" value="1"/>
</dbReference>
<reference evidence="4" key="1">
    <citation type="submission" date="2021-05" db="EMBL/GenBank/DDBJ databases">
        <title>Comparative genomics of three Colletotrichum scovillei strains and genetic complementation revealed genes involved fungal growth and virulence on chili pepper.</title>
        <authorList>
            <person name="Hsieh D.-K."/>
            <person name="Chuang S.-C."/>
            <person name="Chen C.-Y."/>
            <person name="Chao Y.-T."/>
            <person name="Lu M.-Y.J."/>
            <person name="Lee M.-H."/>
            <person name="Shih M.-C."/>
        </authorList>
    </citation>
    <scope>NUCLEOTIDE SEQUENCE</scope>
    <source>
        <strain evidence="4">Coll-153</strain>
    </source>
</reference>
<dbReference type="Proteomes" id="UP000699042">
    <property type="component" value="Unassembled WGS sequence"/>
</dbReference>
<keyword evidence="2" id="KW-0472">Membrane</keyword>
<dbReference type="GO" id="GO:0055088">
    <property type="term" value="P:lipid homeostasis"/>
    <property type="evidence" value="ECO:0007669"/>
    <property type="project" value="InterPro"/>
</dbReference>
<feature type="region of interest" description="Disordered" evidence="1">
    <location>
        <begin position="18"/>
        <end position="46"/>
    </location>
</feature>
<keyword evidence="2" id="KW-1133">Transmembrane helix</keyword>
<sequence length="342" mass="36829">MESRSLHSKPSEETLISLLQLDPSPIETPPADVDKDLPPLPEDALENSIGSLRSTSSAPGLSGSGSGHSAIFYLTRVQKFSSYLVPVFTSLHVLNTSIIPLFARSVPASEAYLLLSREIYQTSLTEPLLVALPIVAHITSGFALRLVRRSQNLKRYGGNTPGMYALYRAQTGKTSRTLTYNSVNSASRIWPSVSYITISGYIFTVLLAAHAGINRILPLQVDGDSSNIGLGFVSHGFARHPIISWVAYTGLLAIGCGHMIWGAAKWLSLAPTAMGWSGSGHNVIDKKVRRRKRRAWWALHGAAVAAAGIWAAGGLGIVARGGPTDGWIGKIYDDIYSKIPLL</sequence>
<dbReference type="EMBL" id="JAESDN010000001">
    <property type="protein sequence ID" value="KAG7058050.1"/>
    <property type="molecule type" value="Genomic_DNA"/>
</dbReference>
<dbReference type="OrthoDB" id="10259513at2759"/>
<evidence type="ECO:0000313" key="5">
    <source>
        <dbReference type="Proteomes" id="UP000699042"/>
    </source>
</evidence>
<feature type="transmembrane region" description="Helical" evidence="2">
    <location>
        <begin position="296"/>
        <end position="319"/>
    </location>
</feature>
<dbReference type="GO" id="GO:0032259">
    <property type="term" value="P:methylation"/>
    <property type="evidence" value="ECO:0007669"/>
    <property type="project" value="UniProtKB-KW"/>
</dbReference>
<dbReference type="PANTHER" id="PTHR38409:SF1">
    <property type="entry name" value="MITOCHONDRIAL ADAPTER PROTEIN MCP1"/>
    <property type="match status" value="1"/>
</dbReference>
<evidence type="ECO:0000256" key="1">
    <source>
        <dbReference type="SAM" id="MobiDB-lite"/>
    </source>
</evidence>
<keyword evidence="5" id="KW-1185">Reference proteome</keyword>